<dbReference type="Proteomes" id="UP000466442">
    <property type="component" value="Unassembled WGS sequence"/>
</dbReference>
<evidence type="ECO:0000256" key="2">
    <source>
        <dbReference type="ARBA" id="ARBA00022540"/>
    </source>
</evidence>
<evidence type="ECO:0000256" key="4">
    <source>
        <dbReference type="ARBA" id="ARBA00022884"/>
    </source>
</evidence>
<dbReference type="PANTHER" id="PTHR11960:SF8">
    <property type="entry name" value="EUKARYOTIC TRANSLATION INITIATION FACTOR 4E1-RELATED"/>
    <property type="match status" value="1"/>
</dbReference>
<dbReference type="Gene3D" id="3.30.760.10">
    <property type="entry name" value="RNA Cap, Translation Initiation Factor Eif4e"/>
    <property type="match status" value="1"/>
</dbReference>
<comment type="caution">
    <text evidence="8">The sequence shown here is derived from an EMBL/GenBank/DDBJ whole genome shotgun (WGS) entry which is preliminary data.</text>
</comment>
<dbReference type="InterPro" id="IPR001040">
    <property type="entry name" value="TIF_eIF_4E"/>
</dbReference>
<gene>
    <name evidence="8" type="ORF">GE061_014803</name>
</gene>
<proteinExistence type="inferred from homology"/>
<evidence type="ECO:0000256" key="6">
    <source>
        <dbReference type="ARBA" id="ARBA00032656"/>
    </source>
</evidence>
<name>A0A6A4JMR4_APOLU</name>
<evidence type="ECO:0000256" key="7">
    <source>
        <dbReference type="RuleBase" id="RU004374"/>
    </source>
</evidence>
<dbReference type="SUPFAM" id="SSF55418">
    <property type="entry name" value="eIF4e-like"/>
    <property type="match status" value="1"/>
</dbReference>
<dbReference type="InterPro" id="IPR019770">
    <property type="entry name" value="TIF_eIF_4E_CS"/>
</dbReference>
<keyword evidence="3" id="KW-0810">Translation regulation</keyword>
<evidence type="ECO:0000256" key="3">
    <source>
        <dbReference type="ARBA" id="ARBA00022845"/>
    </source>
</evidence>
<dbReference type="Pfam" id="PF01652">
    <property type="entry name" value="IF4E"/>
    <property type="match status" value="1"/>
</dbReference>
<dbReference type="GO" id="GO:0000340">
    <property type="term" value="F:RNA 7-methylguanosine cap binding"/>
    <property type="evidence" value="ECO:0007669"/>
    <property type="project" value="UniProtKB-ARBA"/>
</dbReference>
<dbReference type="GO" id="GO:0016281">
    <property type="term" value="C:eukaryotic translation initiation factor 4F complex"/>
    <property type="evidence" value="ECO:0007669"/>
    <property type="project" value="TreeGrafter"/>
</dbReference>
<sequence length="193" mass="22555">MEVFSYWNYKHPLEHTWTLWYLDTNRSKTWEDRLMDVGSFSTIEDFWCFFNHIKPVSLLKPGCDYALFRKGVRPMWEDKANKDGGRWMATIDKKTTSEKLDHYWLELVMFMIGERFADHEDIVNGATINIRAKGNKISLWTKNCDNTNGGMISLGLKMKQVLGFSPTQIVVFHSHHAIAKSTSSEQTKVTYYI</sequence>
<dbReference type="OrthoDB" id="590761at2759"/>
<protein>
    <recommendedName>
        <fullName evidence="6">eIF-4F 25 kDa subunit</fullName>
    </recommendedName>
</protein>
<accession>A0A6A4JMR4</accession>
<keyword evidence="9" id="KW-1185">Reference proteome</keyword>
<reference evidence="8" key="1">
    <citation type="journal article" date="2021" name="Mol. Ecol. Resour.">
        <title>Apolygus lucorum genome provides insights into omnivorousness and mesophyll feeding.</title>
        <authorList>
            <person name="Liu Y."/>
            <person name="Liu H."/>
            <person name="Wang H."/>
            <person name="Huang T."/>
            <person name="Liu B."/>
            <person name="Yang B."/>
            <person name="Yin L."/>
            <person name="Li B."/>
            <person name="Zhang Y."/>
            <person name="Zhang S."/>
            <person name="Jiang F."/>
            <person name="Zhang X."/>
            <person name="Ren Y."/>
            <person name="Wang B."/>
            <person name="Wang S."/>
            <person name="Lu Y."/>
            <person name="Wu K."/>
            <person name="Fan W."/>
            <person name="Wang G."/>
        </authorList>
    </citation>
    <scope>NUCLEOTIDE SEQUENCE</scope>
    <source>
        <strain evidence="8">12Hb</strain>
    </source>
</reference>
<dbReference type="InterPro" id="IPR023398">
    <property type="entry name" value="TIF_eIF4e-like"/>
</dbReference>
<dbReference type="AlphaFoldDB" id="A0A6A4JMR4"/>
<evidence type="ECO:0000256" key="5">
    <source>
        <dbReference type="ARBA" id="ARBA00022917"/>
    </source>
</evidence>
<keyword evidence="4 7" id="KW-0694">RNA-binding</keyword>
<dbReference type="GO" id="GO:0006417">
    <property type="term" value="P:regulation of translation"/>
    <property type="evidence" value="ECO:0007669"/>
    <property type="project" value="UniProtKB-KW"/>
</dbReference>
<dbReference type="PROSITE" id="PS00813">
    <property type="entry name" value="IF4E"/>
    <property type="match status" value="1"/>
</dbReference>
<evidence type="ECO:0000313" key="9">
    <source>
        <dbReference type="Proteomes" id="UP000466442"/>
    </source>
</evidence>
<keyword evidence="2 7" id="KW-0396">Initiation factor</keyword>
<comment type="similarity">
    <text evidence="1 7">Belongs to the eukaryotic initiation factor 4E family.</text>
</comment>
<dbReference type="EMBL" id="WIXP02000006">
    <property type="protein sequence ID" value="KAF6209060.1"/>
    <property type="molecule type" value="Genomic_DNA"/>
</dbReference>
<keyword evidence="5 7" id="KW-0648">Protein biosynthesis</keyword>
<dbReference type="GO" id="GO:0003743">
    <property type="term" value="F:translation initiation factor activity"/>
    <property type="evidence" value="ECO:0007669"/>
    <property type="project" value="UniProtKB-KW"/>
</dbReference>
<organism evidence="8 9">
    <name type="scientific">Apolygus lucorum</name>
    <name type="common">Small green plant bug</name>
    <name type="synonym">Lygocoris lucorum</name>
    <dbReference type="NCBI Taxonomy" id="248454"/>
    <lineage>
        <taxon>Eukaryota</taxon>
        <taxon>Metazoa</taxon>
        <taxon>Ecdysozoa</taxon>
        <taxon>Arthropoda</taxon>
        <taxon>Hexapoda</taxon>
        <taxon>Insecta</taxon>
        <taxon>Pterygota</taxon>
        <taxon>Neoptera</taxon>
        <taxon>Paraneoptera</taxon>
        <taxon>Hemiptera</taxon>
        <taxon>Heteroptera</taxon>
        <taxon>Panheteroptera</taxon>
        <taxon>Cimicomorpha</taxon>
        <taxon>Miridae</taxon>
        <taxon>Mirini</taxon>
        <taxon>Apolygus</taxon>
    </lineage>
</organism>
<evidence type="ECO:0000256" key="1">
    <source>
        <dbReference type="ARBA" id="ARBA00009860"/>
    </source>
</evidence>
<evidence type="ECO:0000313" key="8">
    <source>
        <dbReference type="EMBL" id="KAF6209060.1"/>
    </source>
</evidence>
<dbReference type="PANTHER" id="PTHR11960">
    <property type="entry name" value="EUKARYOTIC TRANSLATION INITIATION FACTOR 4E RELATED"/>
    <property type="match status" value="1"/>
</dbReference>